<feature type="compositionally biased region" description="Basic residues" evidence="1">
    <location>
        <begin position="36"/>
        <end position="51"/>
    </location>
</feature>
<name>B4MM77_DROWI</name>
<keyword evidence="2" id="KW-0732">Signal</keyword>
<evidence type="ECO:0008006" key="5">
    <source>
        <dbReference type="Google" id="ProtNLM"/>
    </source>
</evidence>
<dbReference type="Proteomes" id="UP000007798">
    <property type="component" value="Unassembled WGS sequence"/>
</dbReference>
<evidence type="ECO:0000256" key="2">
    <source>
        <dbReference type="SAM" id="SignalP"/>
    </source>
</evidence>
<dbReference type="OrthoDB" id="7866727at2759"/>
<accession>B4MM77</accession>
<feature type="region of interest" description="Disordered" evidence="1">
    <location>
        <begin position="26"/>
        <end position="60"/>
    </location>
</feature>
<keyword evidence="4" id="KW-1185">Reference proteome</keyword>
<evidence type="ECO:0000313" key="4">
    <source>
        <dbReference type="Proteomes" id="UP000007798"/>
    </source>
</evidence>
<dbReference type="PhylomeDB" id="B4MM77"/>
<dbReference type="PROSITE" id="PS51257">
    <property type="entry name" value="PROKAR_LIPOPROTEIN"/>
    <property type="match status" value="1"/>
</dbReference>
<dbReference type="HOGENOM" id="CLU_757088_0_0_1"/>
<feature type="compositionally biased region" description="Basic and acidic residues" evidence="1">
    <location>
        <begin position="203"/>
        <end position="218"/>
    </location>
</feature>
<gene>
    <name evidence="3" type="primary">Dwil\GK17441</name>
    <name evidence="3" type="ORF">Dwil_GK17441</name>
</gene>
<dbReference type="STRING" id="7260.B4MM77"/>
<evidence type="ECO:0000256" key="1">
    <source>
        <dbReference type="SAM" id="MobiDB-lite"/>
    </source>
</evidence>
<dbReference type="OMA" id="IAYEDCK"/>
<dbReference type="InParanoid" id="B4MM77"/>
<dbReference type="AlphaFoldDB" id="B4MM77"/>
<feature type="region of interest" description="Disordered" evidence="1">
    <location>
        <begin position="201"/>
        <end position="237"/>
    </location>
</feature>
<feature type="signal peptide" evidence="2">
    <location>
        <begin position="1"/>
        <end position="24"/>
    </location>
</feature>
<dbReference type="EMBL" id="CH963847">
    <property type="protein sequence ID" value="EDW73222.1"/>
    <property type="molecule type" value="Genomic_DNA"/>
</dbReference>
<organism evidence="3 4">
    <name type="scientific">Drosophila willistoni</name>
    <name type="common">Fruit fly</name>
    <dbReference type="NCBI Taxonomy" id="7260"/>
    <lineage>
        <taxon>Eukaryota</taxon>
        <taxon>Metazoa</taxon>
        <taxon>Ecdysozoa</taxon>
        <taxon>Arthropoda</taxon>
        <taxon>Hexapoda</taxon>
        <taxon>Insecta</taxon>
        <taxon>Pterygota</taxon>
        <taxon>Neoptera</taxon>
        <taxon>Endopterygota</taxon>
        <taxon>Diptera</taxon>
        <taxon>Brachycera</taxon>
        <taxon>Muscomorpha</taxon>
        <taxon>Ephydroidea</taxon>
        <taxon>Drosophilidae</taxon>
        <taxon>Drosophila</taxon>
        <taxon>Sophophora</taxon>
    </lineage>
</organism>
<protein>
    <recommendedName>
        <fullName evidence="5">Kazal-like domain-containing protein</fullName>
    </recommendedName>
</protein>
<dbReference type="FunCoup" id="B4MM77">
    <property type="interactions" value="2"/>
</dbReference>
<feature type="chain" id="PRO_5002814730" description="Kazal-like domain-containing protein" evidence="2">
    <location>
        <begin position="25"/>
        <end position="324"/>
    </location>
</feature>
<dbReference type="eggNOG" id="ENOG502RTN9">
    <property type="taxonomic scope" value="Eukaryota"/>
</dbReference>
<reference evidence="3 4" key="1">
    <citation type="journal article" date="2007" name="Nature">
        <title>Evolution of genes and genomes on the Drosophila phylogeny.</title>
        <authorList>
            <consortium name="Drosophila 12 Genomes Consortium"/>
            <person name="Clark A.G."/>
            <person name="Eisen M.B."/>
            <person name="Smith D.R."/>
            <person name="Bergman C.M."/>
            <person name="Oliver B."/>
            <person name="Markow T.A."/>
            <person name="Kaufman T.C."/>
            <person name="Kellis M."/>
            <person name="Gelbart W."/>
            <person name="Iyer V.N."/>
            <person name="Pollard D.A."/>
            <person name="Sackton T.B."/>
            <person name="Larracuente A.M."/>
            <person name="Singh N.D."/>
            <person name="Abad J.P."/>
            <person name="Abt D.N."/>
            <person name="Adryan B."/>
            <person name="Aguade M."/>
            <person name="Akashi H."/>
            <person name="Anderson W.W."/>
            <person name="Aquadro C.F."/>
            <person name="Ardell D.H."/>
            <person name="Arguello R."/>
            <person name="Artieri C.G."/>
            <person name="Barbash D.A."/>
            <person name="Barker D."/>
            <person name="Barsanti P."/>
            <person name="Batterham P."/>
            <person name="Batzoglou S."/>
            <person name="Begun D."/>
            <person name="Bhutkar A."/>
            <person name="Blanco E."/>
            <person name="Bosak S.A."/>
            <person name="Bradley R.K."/>
            <person name="Brand A.D."/>
            <person name="Brent M.R."/>
            <person name="Brooks A.N."/>
            <person name="Brown R.H."/>
            <person name="Butlin R.K."/>
            <person name="Caggese C."/>
            <person name="Calvi B.R."/>
            <person name="Bernardo de Carvalho A."/>
            <person name="Caspi A."/>
            <person name="Castrezana S."/>
            <person name="Celniker S.E."/>
            <person name="Chang J.L."/>
            <person name="Chapple C."/>
            <person name="Chatterji S."/>
            <person name="Chinwalla A."/>
            <person name="Civetta A."/>
            <person name="Clifton S.W."/>
            <person name="Comeron J.M."/>
            <person name="Costello J.C."/>
            <person name="Coyne J.A."/>
            <person name="Daub J."/>
            <person name="David R.G."/>
            <person name="Delcher A.L."/>
            <person name="Delehaunty K."/>
            <person name="Do C.B."/>
            <person name="Ebling H."/>
            <person name="Edwards K."/>
            <person name="Eickbush T."/>
            <person name="Evans J.D."/>
            <person name="Filipski A."/>
            <person name="Findeiss S."/>
            <person name="Freyhult E."/>
            <person name="Fulton L."/>
            <person name="Fulton R."/>
            <person name="Garcia A.C."/>
            <person name="Gardiner A."/>
            <person name="Garfield D.A."/>
            <person name="Garvin B.E."/>
            <person name="Gibson G."/>
            <person name="Gilbert D."/>
            <person name="Gnerre S."/>
            <person name="Godfrey J."/>
            <person name="Good R."/>
            <person name="Gotea V."/>
            <person name="Gravely B."/>
            <person name="Greenberg A.J."/>
            <person name="Griffiths-Jones S."/>
            <person name="Gross S."/>
            <person name="Guigo R."/>
            <person name="Gustafson E.A."/>
            <person name="Haerty W."/>
            <person name="Hahn M.W."/>
            <person name="Halligan D.L."/>
            <person name="Halpern A.L."/>
            <person name="Halter G.M."/>
            <person name="Han M.V."/>
            <person name="Heger A."/>
            <person name="Hillier L."/>
            <person name="Hinrichs A.S."/>
            <person name="Holmes I."/>
            <person name="Hoskins R.A."/>
            <person name="Hubisz M.J."/>
            <person name="Hultmark D."/>
            <person name="Huntley M.A."/>
            <person name="Jaffe D.B."/>
            <person name="Jagadeeshan S."/>
            <person name="Jeck W.R."/>
            <person name="Johnson J."/>
            <person name="Jones C.D."/>
            <person name="Jordan W.C."/>
            <person name="Karpen G.H."/>
            <person name="Kataoka E."/>
            <person name="Keightley P.D."/>
            <person name="Kheradpour P."/>
            <person name="Kirkness E.F."/>
            <person name="Koerich L.B."/>
            <person name="Kristiansen K."/>
            <person name="Kudrna D."/>
            <person name="Kulathinal R.J."/>
            <person name="Kumar S."/>
            <person name="Kwok R."/>
            <person name="Lander E."/>
            <person name="Langley C.H."/>
            <person name="Lapoint R."/>
            <person name="Lazzaro B.P."/>
            <person name="Lee S.J."/>
            <person name="Levesque L."/>
            <person name="Li R."/>
            <person name="Lin C.F."/>
            <person name="Lin M.F."/>
            <person name="Lindblad-Toh K."/>
            <person name="Llopart A."/>
            <person name="Long M."/>
            <person name="Low L."/>
            <person name="Lozovsky E."/>
            <person name="Lu J."/>
            <person name="Luo M."/>
            <person name="Machado C.A."/>
            <person name="Makalowski W."/>
            <person name="Marzo M."/>
            <person name="Matsuda M."/>
            <person name="Matzkin L."/>
            <person name="McAllister B."/>
            <person name="McBride C.S."/>
            <person name="McKernan B."/>
            <person name="McKernan K."/>
            <person name="Mendez-Lago M."/>
            <person name="Minx P."/>
            <person name="Mollenhauer M.U."/>
            <person name="Montooth K."/>
            <person name="Mount S.M."/>
            <person name="Mu X."/>
            <person name="Myers E."/>
            <person name="Negre B."/>
            <person name="Newfeld S."/>
            <person name="Nielsen R."/>
            <person name="Noor M.A."/>
            <person name="O'Grady P."/>
            <person name="Pachter L."/>
            <person name="Papaceit M."/>
            <person name="Parisi M.J."/>
            <person name="Parisi M."/>
            <person name="Parts L."/>
            <person name="Pedersen J.S."/>
            <person name="Pesole G."/>
            <person name="Phillippy A.M."/>
            <person name="Ponting C.P."/>
            <person name="Pop M."/>
            <person name="Porcelli D."/>
            <person name="Powell J.R."/>
            <person name="Prohaska S."/>
            <person name="Pruitt K."/>
            <person name="Puig M."/>
            <person name="Quesneville H."/>
            <person name="Ram K.R."/>
            <person name="Rand D."/>
            <person name="Rasmussen M.D."/>
            <person name="Reed L.K."/>
            <person name="Reenan R."/>
            <person name="Reily A."/>
            <person name="Remington K.A."/>
            <person name="Rieger T.T."/>
            <person name="Ritchie M.G."/>
            <person name="Robin C."/>
            <person name="Rogers Y.H."/>
            <person name="Rohde C."/>
            <person name="Rozas J."/>
            <person name="Rubenfield M.J."/>
            <person name="Ruiz A."/>
            <person name="Russo S."/>
            <person name="Salzberg S.L."/>
            <person name="Sanchez-Gracia A."/>
            <person name="Saranga D.J."/>
            <person name="Sato H."/>
            <person name="Schaeffer S.W."/>
            <person name="Schatz M.C."/>
            <person name="Schlenke T."/>
            <person name="Schwartz R."/>
            <person name="Segarra C."/>
            <person name="Singh R.S."/>
            <person name="Sirot L."/>
            <person name="Sirota M."/>
            <person name="Sisneros N.B."/>
            <person name="Smith C.D."/>
            <person name="Smith T.F."/>
            <person name="Spieth J."/>
            <person name="Stage D.E."/>
            <person name="Stark A."/>
            <person name="Stephan W."/>
            <person name="Strausberg R.L."/>
            <person name="Strempel S."/>
            <person name="Sturgill D."/>
            <person name="Sutton G."/>
            <person name="Sutton G.G."/>
            <person name="Tao W."/>
            <person name="Teichmann S."/>
            <person name="Tobari Y.N."/>
            <person name="Tomimura Y."/>
            <person name="Tsolas J.M."/>
            <person name="Valente V.L."/>
            <person name="Venter E."/>
            <person name="Venter J.C."/>
            <person name="Vicario S."/>
            <person name="Vieira F.G."/>
            <person name="Vilella A.J."/>
            <person name="Villasante A."/>
            <person name="Walenz B."/>
            <person name="Wang J."/>
            <person name="Wasserman M."/>
            <person name="Watts T."/>
            <person name="Wilson D."/>
            <person name="Wilson R.K."/>
            <person name="Wing R.A."/>
            <person name="Wolfner M.F."/>
            <person name="Wong A."/>
            <person name="Wong G.K."/>
            <person name="Wu C.I."/>
            <person name="Wu G."/>
            <person name="Yamamoto D."/>
            <person name="Yang H.P."/>
            <person name="Yang S.P."/>
            <person name="Yorke J.A."/>
            <person name="Yoshida K."/>
            <person name="Zdobnov E."/>
            <person name="Zhang P."/>
            <person name="Zhang Y."/>
            <person name="Zimin A.V."/>
            <person name="Baldwin J."/>
            <person name="Abdouelleil A."/>
            <person name="Abdulkadir J."/>
            <person name="Abebe A."/>
            <person name="Abera B."/>
            <person name="Abreu J."/>
            <person name="Acer S.C."/>
            <person name="Aftuck L."/>
            <person name="Alexander A."/>
            <person name="An P."/>
            <person name="Anderson E."/>
            <person name="Anderson S."/>
            <person name="Arachi H."/>
            <person name="Azer M."/>
            <person name="Bachantsang P."/>
            <person name="Barry A."/>
            <person name="Bayul T."/>
            <person name="Berlin A."/>
            <person name="Bessette D."/>
            <person name="Bloom T."/>
            <person name="Blye J."/>
            <person name="Boguslavskiy L."/>
            <person name="Bonnet C."/>
            <person name="Boukhgalter B."/>
            <person name="Bourzgui I."/>
            <person name="Brown A."/>
            <person name="Cahill P."/>
            <person name="Channer S."/>
            <person name="Cheshatsang Y."/>
            <person name="Chuda L."/>
            <person name="Citroen M."/>
            <person name="Collymore A."/>
            <person name="Cooke P."/>
            <person name="Costello M."/>
            <person name="D'Aco K."/>
            <person name="Daza R."/>
            <person name="De Haan G."/>
            <person name="DeGray S."/>
            <person name="DeMaso C."/>
            <person name="Dhargay N."/>
            <person name="Dooley K."/>
            <person name="Dooley E."/>
            <person name="Doricent M."/>
            <person name="Dorje P."/>
            <person name="Dorjee K."/>
            <person name="Dupes A."/>
            <person name="Elong R."/>
            <person name="Falk J."/>
            <person name="Farina A."/>
            <person name="Faro S."/>
            <person name="Ferguson D."/>
            <person name="Fisher S."/>
            <person name="Foley C.D."/>
            <person name="Franke A."/>
            <person name="Friedrich D."/>
            <person name="Gadbois L."/>
            <person name="Gearin G."/>
            <person name="Gearin C.R."/>
            <person name="Giannoukos G."/>
            <person name="Goode T."/>
            <person name="Graham J."/>
            <person name="Grandbois E."/>
            <person name="Grewal S."/>
            <person name="Gyaltsen K."/>
            <person name="Hafez N."/>
            <person name="Hagos B."/>
            <person name="Hall J."/>
            <person name="Henson C."/>
            <person name="Hollinger A."/>
            <person name="Honan T."/>
            <person name="Huard M.D."/>
            <person name="Hughes L."/>
            <person name="Hurhula B."/>
            <person name="Husby M.E."/>
            <person name="Kamat A."/>
            <person name="Kanga B."/>
            <person name="Kashin S."/>
            <person name="Khazanovich D."/>
            <person name="Kisner P."/>
            <person name="Lance K."/>
            <person name="Lara M."/>
            <person name="Lee W."/>
            <person name="Lennon N."/>
            <person name="Letendre F."/>
            <person name="LeVine R."/>
            <person name="Lipovsky A."/>
            <person name="Liu X."/>
            <person name="Liu J."/>
            <person name="Liu S."/>
            <person name="Lokyitsang T."/>
            <person name="Lokyitsang Y."/>
            <person name="Lubonja R."/>
            <person name="Lui A."/>
            <person name="MacDonald P."/>
            <person name="Magnisalis V."/>
            <person name="Maru K."/>
            <person name="Matthews C."/>
            <person name="McCusker W."/>
            <person name="McDonough S."/>
            <person name="Mehta T."/>
            <person name="Meldrim J."/>
            <person name="Meneus L."/>
            <person name="Mihai O."/>
            <person name="Mihalev A."/>
            <person name="Mihova T."/>
            <person name="Mittelman R."/>
            <person name="Mlenga V."/>
            <person name="Montmayeur A."/>
            <person name="Mulrain L."/>
            <person name="Navidi A."/>
            <person name="Naylor J."/>
            <person name="Negash T."/>
            <person name="Nguyen T."/>
            <person name="Nguyen N."/>
            <person name="Nicol R."/>
            <person name="Norbu C."/>
            <person name="Norbu N."/>
            <person name="Novod N."/>
            <person name="O'Neill B."/>
            <person name="Osman S."/>
            <person name="Markiewicz E."/>
            <person name="Oyono O.L."/>
            <person name="Patti C."/>
            <person name="Phunkhang P."/>
            <person name="Pierre F."/>
            <person name="Priest M."/>
            <person name="Raghuraman S."/>
            <person name="Rege F."/>
            <person name="Reyes R."/>
            <person name="Rise C."/>
            <person name="Rogov P."/>
            <person name="Ross K."/>
            <person name="Ryan E."/>
            <person name="Settipalli S."/>
            <person name="Shea T."/>
            <person name="Sherpa N."/>
            <person name="Shi L."/>
            <person name="Shih D."/>
            <person name="Sparrow T."/>
            <person name="Spaulding J."/>
            <person name="Stalker J."/>
            <person name="Stange-Thomann N."/>
            <person name="Stavropoulos S."/>
            <person name="Stone C."/>
            <person name="Strader C."/>
            <person name="Tesfaye S."/>
            <person name="Thomson T."/>
            <person name="Thoulutsang Y."/>
            <person name="Thoulutsang D."/>
            <person name="Topham K."/>
            <person name="Topping I."/>
            <person name="Tsamla T."/>
            <person name="Vassiliev H."/>
            <person name="Vo A."/>
            <person name="Wangchuk T."/>
            <person name="Wangdi T."/>
            <person name="Weiand M."/>
            <person name="Wilkinson J."/>
            <person name="Wilson A."/>
            <person name="Yadav S."/>
            <person name="Young G."/>
            <person name="Yu Q."/>
            <person name="Zembek L."/>
            <person name="Zhong D."/>
            <person name="Zimmer A."/>
            <person name="Zwirko Z."/>
            <person name="Jaffe D.B."/>
            <person name="Alvarez P."/>
            <person name="Brockman W."/>
            <person name="Butler J."/>
            <person name="Chin C."/>
            <person name="Gnerre S."/>
            <person name="Grabherr M."/>
            <person name="Kleber M."/>
            <person name="Mauceli E."/>
            <person name="MacCallum I."/>
        </authorList>
    </citation>
    <scope>NUCLEOTIDE SEQUENCE [LARGE SCALE GENOMIC DNA]</scope>
    <source>
        <strain evidence="4">Tucson 14030-0811.24</strain>
    </source>
</reference>
<evidence type="ECO:0000313" key="3">
    <source>
        <dbReference type="EMBL" id="EDW73222.1"/>
    </source>
</evidence>
<sequence length="324" mass="36072">MKAYQIGLLAVFAACLLLASPSEAKRRKHKGDDHHHHDHHDHHHDKTKTKTKWSTSTDLAGNTQVSTEEHGYYVKRTYAPSSDMTKKRQCPNFLAIPIAWFSPAANAHMMPSINSAAQSLSEGYLCDDDCVDLYEPICGKTPHEVAVFYNQCKLNVAKCRSHGLWTDFAYELCQQTYPKETAYADKKFKASPFYRDNATVAAEEQKEQENKDKDKDQEMDNSSDSSEENQNHKSDTPMEPLVLPLVQEAASIPVPMESVAMPPMPVKTSTQGPLLAAMSTVADVINAKVTEAVKATNAHPAQVMAKEEHPATKVDQDKLKYLVA</sequence>
<dbReference type="KEGG" id="dwi:6638813"/>
<dbReference type="Gene3D" id="3.30.60.30">
    <property type="match status" value="1"/>
</dbReference>
<proteinExistence type="predicted"/>